<feature type="transmembrane region" description="Helical" evidence="8">
    <location>
        <begin position="82"/>
        <end position="101"/>
    </location>
</feature>
<feature type="transmembrane region" description="Helical" evidence="8">
    <location>
        <begin position="185"/>
        <end position="205"/>
    </location>
</feature>
<dbReference type="GO" id="GO:0009847">
    <property type="term" value="P:spore germination"/>
    <property type="evidence" value="ECO:0007669"/>
    <property type="project" value="InterPro"/>
</dbReference>
<dbReference type="PANTHER" id="PTHR34975">
    <property type="entry name" value="SPORE GERMINATION PROTEIN A2"/>
    <property type="match status" value="1"/>
</dbReference>
<feature type="transmembrane region" description="Helical" evidence="8">
    <location>
        <begin position="217"/>
        <end position="238"/>
    </location>
</feature>
<comment type="subcellular location">
    <subcellularLocation>
        <location evidence="1">Membrane</location>
        <topology evidence="1">Multi-pass membrane protein</topology>
    </subcellularLocation>
</comment>
<proteinExistence type="inferred from homology"/>
<feature type="transmembrane region" description="Helical" evidence="8">
    <location>
        <begin position="304"/>
        <end position="322"/>
    </location>
</feature>
<dbReference type="PANTHER" id="PTHR34975:SF2">
    <property type="entry name" value="SPORE GERMINATION PROTEIN A2"/>
    <property type="match status" value="1"/>
</dbReference>
<dbReference type="Proteomes" id="UP000732377">
    <property type="component" value="Unassembled WGS sequence"/>
</dbReference>
<evidence type="ECO:0000256" key="8">
    <source>
        <dbReference type="SAM" id="Phobius"/>
    </source>
</evidence>
<keyword evidence="7 8" id="KW-0472">Membrane</keyword>
<feature type="transmembrane region" description="Helical" evidence="8">
    <location>
        <begin position="121"/>
        <end position="139"/>
    </location>
</feature>
<gene>
    <name evidence="9" type="ORF">CWE10_11710</name>
</gene>
<comment type="similarity">
    <text evidence="2">Belongs to the amino acid-polyamine-organocation (APC) superfamily. Spore germination protein (SGP) (TC 2.A.3.9) family.</text>
</comment>
<dbReference type="NCBIfam" id="TIGR00912">
    <property type="entry name" value="2A0309"/>
    <property type="match status" value="1"/>
</dbReference>
<evidence type="ECO:0000256" key="3">
    <source>
        <dbReference type="ARBA" id="ARBA00022448"/>
    </source>
</evidence>
<sequence length="366" mass="39326">MQQFEGHISAREGSVLLFSVLGAMLFLQYPQYLVRIGGPAAWQASILITLFSLLAVLPMVFLVRRFPGESLADISLQTAGPFVGPLLTLAVSFWLLAVSVVSLRNFTDTFINTILPQTPPSVLIVTATAAAVFSSYRGAEAIARTAYILLPLIAAGVLSVLVFSLPRMDLTLLFPLWGFGFRQTLVGSLYLTSVAGEAVALLAMGNVFRTARCLQHSALQGILLFGVAATLTVTVLVATAGPPVAREDPFPVYYLARLIYLGRFLQRTESLIVLFWMFAAGTRFSALFHAGVASLSGALRLPEYRPLLFPCAVLVAALSLLPQDYVTVIRLDRLVIRPMGFGALAVPLLLLILATIRGKGAAGNAT</sequence>
<keyword evidence="6 8" id="KW-1133">Transmembrane helix</keyword>
<evidence type="ECO:0000256" key="1">
    <source>
        <dbReference type="ARBA" id="ARBA00004141"/>
    </source>
</evidence>
<dbReference type="Pfam" id="PF03845">
    <property type="entry name" value="Spore_permease"/>
    <property type="match status" value="1"/>
</dbReference>
<name>A0A953I3J4_SYMTR</name>
<feature type="transmembrane region" description="Helical" evidence="8">
    <location>
        <begin position="273"/>
        <end position="292"/>
    </location>
</feature>
<keyword evidence="3" id="KW-0813">Transport</keyword>
<evidence type="ECO:0000256" key="6">
    <source>
        <dbReference type="ARBA" id="ARBA00022989"/>
    </source>
</evidence>
<evidence type="ECO:0000256" key="2">
    <source>
        <dbReference type="ARBA" id="ARBA00007998"/>
    </source>
</evidence>
<evidence type="ECO:0000256" key="4">
    <source>
        <dbReference type="ARBA" id="ARBA00022544"/>
    </source>
</evidence>
<dbReference type="EMBL" id="PIUK01000114">
    <property type="protein sequence ID" value="MBY6276855.1"/>
    <property type="molecule type" value="Genomic_DNA"/>
</dbReference>
<reference evidence="9" key="1">
    <citation type="submission" date="2017-11" db="EMBL/GenBank/DDBJ databases">
        <title>Three new genomes from thermophilic consortium.</title>
        <authorList>
            <person name="Quaggio R."/>
            <person name="Amgarten D."/>
            <person name="Setubal J.C."/>
        </authorList>
    </citation>
    <scope>NUCLEOTIDE SEQUENCE</scope>
    <source>
        <strain evidence="9">ZCTH01-B2</strain>
    </source>
</reference>
<evidence type="ECO:0000256" key="7">
    <source>
        <dbReference type="ARBA" id="ARBA00023136"/>
    </source>
</evidence>
<evidence type="ECO:0000313" key="10">
    <source>
        <dbReference type="Proteomes" id="UP000732377"/>
    </source>
</evidence>
<protein>
    <recommendedName>
        <fullName evidence="11">Spore germination protein</fullName>
    </recommendedName>
</protein>
<evidence type="ECO:0000256" key="5">
    <source>
        <dbReference type="ARBA" id="ARBA00022692"/>
    </source>
</evidence>
<dbReference type="AlphaFoldDB" id="A0A953I3J4"/>
<evidence type="ECO:0000313" key="9">
    <source>
        <dbReference type="EMBL" id="MBY6276855.1"/>
    </source>
</evidence>
<feature type="transmembrane region" description="Helical" evidence="8">
    <location>
        <begin position="146"/>
        <end position="165"/>
    </location>
</feature>
<dbReference type="RefSeq" id="WP_273379952.1">
    <property type="nucleotide sequence ID" value="NZ_PIUK01000114.1"/>
</dbReference>
<dbReference type="InterPro" id="IPR004761">
    <property type="entry name" value="Spore_GerAB"/>
</dbReference>
<accession>A0A953I3J4</accession>
<keyword evidence="4" id="KW-0309">Germination</keyword>
<dbReference type="GO" id="GO:0016020">
    <property type="term" value="C:membrane"/>
    <property type="evidence" value="ECO:0007669"/>
    <property type="project" value="UniProtKB-SubCell"/>
</dbReference>
<feature type="transmembrane region" description="Helical" evidence="8">
    <location>
        <begin position="12"/>
        <end position="29"/>
    </location>
</feature>
<evidence type="ECO:0008006" key="11">
    <source>
        <dbReference type="Google" id="ProtNLM"/>
    </source>
</evidence>
<comment type="caution">
    <text evidence="9">The sequence shown here is derived from an EMBL/GenBank/DDBJ whole genome shotgun (WGS) entry which is preliminary data.</text>
</comment>
<feature type="transmembrane region" description="Helical" evidence="8">
    <location>
        <begin position="334"/>
        <end position="356"/>
    </location>
</feature>
<feature type="transmembrane region" description="Helical" evidence="8">
    <location>
        <begin position="41"/>
        <end position="62"/>
    </location>
</feature>
<keyword evidence="5 8" id="KW-0812">Transmembrane</keyword>
<organism evidence="9 10">
    <name type="scientific">Symbiobacterium thermophilum</name>
    <dbReference type="NCBI Taxonomy" id="2734"/>
    <lineage>
        <taxon>Bacteria</taxon>
        <taxon>Bacillati</taxon>
        <taxon>Bacillota</taxon>
        <taxon>Clostridia</taxon>
        <taxon>Eubacteriales</taxon>
        <taxon>Symbiobacteriaceae</taxon>
        <taxon>Symbiobacterium</taxon>
    </lineage>
</organism>